<dbReference type="PROSITE" id="PS51257">
    <property type="entry name" value="PROKAR_LIPOPROTEIN"/>
    <property type="match status" value="1"/>
</dbReference>
<protein>
    <submittedName>
        <fullName evidence="3">DUF5050 domain-containing protein</fullName>
    </submittedName>
</protein>
<evidence type="ECO:0000313" key="3">
    <source>
        <dbReference type="EMBL" id="UEL48228.1"/>
    </source>
</evidence>
<evidence type="ECO:0000313" key="4">
    <source>
        <dbReference type="Proteomes" id="UP001198983"/>
    </source>
</evidence>
<sequence>MKNKRWLLSLIMVAIIATGCTGCSVKNQEKRLSTLGSTTDNKKVNTLGNTNGNLANEGKVVSQGNWIYFGAKDGLYKSKADGSEKQKLCEGYKGSSVYWINVVDDWVYFASIGLYKVKTDGSNYQQIDSQDLRGVHVIGDWIYYGSEYKMKTDGSGKEKLDTRNAAAGYTINIVDDWIYFFDKDKENNNGIFKMKTDGSNKQKILSGRADYMIVDGNWIYYVKYKDNSLYKMSLDGTDNELLLKGNISNLNIVDDWIYYNGDYNDKPSLCKIKTNGSDNQLICHDNAANINIIDGWIYYEINDDNFNKIYKIKIDGSDKQVFFKGTNITEDKNVKKEQDMSEEEIMKQLDESVKKSEEKALLEESGQDGTKEYNALSLSKNNIDSSSKPKEAWVYKLKIENNNLIVWGSLDCNSQGSSQIKHLKDQKRIFKLSDNVDLGLDWVGNRDKQIEYFNDNGQNMNSEAFFFRTIKGKVTYLTFAG</sequence>
<dbReference type="Pfam" id="PF16472">
    <property type="entry name" value="DUF5050"/>
    <property type="match status" value="1"/>
</dbReference>
<evidence type="ECO:0000256" key="1">
    <source>
        <dbReference type="SAM" id="SignalP"/>
    </source>
</evidence>
<feature type="signal peptide" evidence="1">
    <location>
        <begin position="1"/>
        <end position="22"/>
    </location>
</feature>
<keyword evidence="4" id="KW-1185">Reference proteome</keyword>
<accession>A0AAX2ZFY9</accession>
<feature type="domain" description="Prolow-density lipoprotein receptor-related protein 1-like beta-propeller" evidence="2">
    <location>
        <begin position="113"/>
        <end position="326"/>
    </location>
</feature>
<dbReference type="PANTHER" id="PTHR32256:SF17">
    <property type="entry name" value="EGF-LIKE DOMAIN-CONTAINING PROTEIN"/>
    <property type="match status" value="1"/>
</dbReference>
<dbReference type="AlphaFoldDB" id="A0AAX2ZFY9"/>
<reference evidence="3 4" key="1">
    <citation type="journal article" date="2023" name="Int. J. Syst. Evol. Microbiol.">
        <title>Terrisporobacter hibernicus sp. nov., isolated from bovine faeces in Northern Ireland.</title>
        <authorList>
            <person name="Mitchell M."/>
            <person name="Nguyen S.V."/>
            <person name="Connor M."/>
            <person name="Fairley D.J."/>
            <person name="Donoghue O."/>
            <person name="Marshall H."/>
            <person name="Koolman L."/>
            <person name="McMullan G."/>
            <person name="Schaffer K.E."/>
            <person name="McGrath J.W."/>
            <person name="Fanning S."/>
        </authorList>
    </citation>
    <scope>NUCLEOTIDE SEQUENCE [LARGE SCALE GENOMIC DNA]</scope>
    <source>
        <strain evidence="3 4">MCA3</strain>
    </source>
</reference>
<proteinExistence type="predicted"/>
<dbReference type="EMBL" id="CP081135">
    <property type="protein sequence ID" value="UEL48228.1"/>
    <property type="molecule type" value="Genomic_DNA"/>
</dbReference>
<keyword evidence="1" id="KW-0732">Signal</keyword>
<gene>
    <name evidence="3" type="ORF">JW646_01895</name>
</gene>
<dbReference type="InterPro" id="IPR032485">
    <property type="entry name" value="LRP1-like_beta_prop"/>
</dbReference>
<dbReference type="InterPro" id="IPR053369">
    <property type="entry name" value="SrfA-induced_signal"/>
</dbReference>
<name>A0AAX2ZFY9_9FIRM</name>
<dbReference type="KEGG" id="tem:JW646_01895"/>
<dbReference type="PANTHER" id="PTHR32256">
    <property type="match status" value="1"/>
</dbReference>
<dbReference type="InterPro" id="IPR011042">
    <property type="entry name" value="6-blade_b-propeller_TolB-like"/>
</dbReference>
<dbReference type="SUPFAM" id="SSF69304">
    <property type="entry name" value="Tricorn protease N-terminal domain"/>
    <property type="match status" value="2"/>
</dbReference>
<dbReference type="Proteomes" id="UP001198983">
    <property type="component" value="Chromosome"/>
</dbReference>
<feature type="chain" id="PRO_5044016254" evidence="1">
    <location>
        <begin position="23"/>
        <end position="481"/>
    </location>
</feature>
<dbReference type="RefSeq" id="WP_228416376.1">
    <property type="nucleotide sequence ID" value="NZ_CP081135.1"/>
</dbReference>
<evidence type="ECO:0000259" key="2">
    <source>
        <dbReference type="Pfam" id="PF16472"/>
    </source>
</evidence>
<organism evidence="3 4">
    <name type="scientific">Terrisporobacter hibernicus</name>
    <dbReference type="NCBI Taxonomy" id="2813371"/>
    <lineage>
        <taxon>Bacteria</taxon>
        <taxon>Bacillati</taxon>
        <taxon>Bacillota</taxon>
        <taxon>Clostridia</taxon>
        <taxon>Peptostreptococcales</taxon>
        <taxon>Peptostreptococcaceae</taxon>
        <taxon>Terrisporobacter</taxon>
    </lineage>
</organism>
<dbReference type="Gene3D" id="2.120.10.30">
    <property type="entry name" value="TolB, C-terminal domain"/>
    <property type="match status" value="1"/>
</dbReference>